<keyword evidence="5" id="KW-0448">Lipopolysaccharide biosynthesis</keyword>
<dbReference type="Gene3D" id="3.40.50.720">
    <property type="entry name" value="NAD(P)-binding Rossmann-like Domain"/>
    <property type="match status" value="1"/>
</dbReference>
<evidence type="ECO:0000256" key="8">
    <source>
        <dbReference type="ARBA" id="ARBA00033067"/>
    </source>
</evidence>
<feature type="domain" description="Polysaccharide biosynthesis protein CapD-like" evidence="9">
    <location>
        <begin position="14"/>
        <end position="293"/>
    </location>
</feature>
<dbReference type="InterPro" id="IPR051203">
    <property type="entry name" value="Polysaccharide_Synthase-Rel"/>
</dbReference>
<evidence type="ECO:0000256" key="3">
    <source>
        <dbReference type="ARBA" id="ARBA00013189"/>
    </source>
</evidence>
<proteinExistence type="inferred from homology"/>
<evidence type="ECO:0000259" key="9">
    <source>
        <dbReference type="Pfam" id="PF02719"/>
    </source>
</evidence>
<evidence type="ECO:0000256" key="7">
    <source>
        <dbReference type="ARBA" id="ARBA00031367"/>
    </source>
</evidence>
<evidence type="ECO:0000259" key="10">
    <source>
        <dbReference type="Pfam" id="PF08485"/>
    </source>
</evidence>
<comment type="catalytic activity">
    <reaction evidence="1">
        <text>UDP-alpha-D-glucose = UDP-alpha-D-galactose</text>
        <dbReference type="Rhea" id="RHEA:22168"/>
        <dbReference type="ChEBI" id="CHEBI:58885"/>
        <dbReference type="ChEBI" id="CHEBI:66914"/>
        <dbReference type="EC" id="5.1.3.2"/>
    </reaction>
</comment>
<reference evidence="11 12" key="1">
    <citation type="journal article" date="2016" name="Nat. Commun.">
        <title>Thousands of microbial genomes shed light on interconnected biogeochemical processes in an aquifer system.</title>
        <authorList>
            <person name="Anantharaman K."/>
            <person name="Brown C.T."/>
            <person name="Hug L.A."/>
            <person name="Sharon I."/>
            <person name="Castelle C.J."/>
            <person name="Probst A.J."/>
            <person name="Thomas B.C."/>
            <person name="Singh A."/>
            <person name="Wilkins M.J."/>
            <person name="Karaoz U."/>
            <person name="Brodie E.L."/>
            <person name="Williams K.H."/>
            <person name="Hubbard S.S."/>
            <person name="Banfield J.F."/>
        </authorList>
    </citation>
    <scope>NUCLEOTIDE SEQUENCE [LARGE SCALE GENOMIC DNA]</scope>
</reference>
<comment type="similarity">
    <text evidence="2">Belongs to the polysaccharide synthase family.</text>
</comment>
<dbReference type="Pfam" id="PF02719">
    <property type="entry name" value="Polysacc_synt_2"/>
    <property type="match status" value="1"/>
</dbReference>
<dbReference type="EMBL" id="MGAU01000063">
    <property type="protein sequence ID" value="OGK53389.1"/>
    <property type="molecule type" value="Genomic_DNA"/>
</dbReference>
<organism evidence="11 12">
    <name type="scientific">Candidatus Roizmanbacteria bacterium RIFCSPLOWO2_01_FULL_45_11</name>
    <dbReference type="NCBI Taxonomy" id="1802070"/>
    <lineage>
        <taxon>Bacteria</taxon>
        <taxon>Candidatus Roizmaniibacteriota</taxon>
    </lineage>
</organism>
<sequence>MNDRYVPSIKGATVLITGGTGSFGQSVLSNLLEYGPREVIIFSRDEKKQFDMRNLNTDHRLRFVIGDVRDRDSLNSLLETVSVTYIFHAAALKQVPACEFFPLEAIKTNIIGASNVMEAAIHYSVGKVVILSTDKAAYPINAMGMTKALMEKVMVANARKLAKKSGKKTILCGVRYGNVLYSRGSVIPYFISLMKQGKRLPVTDKRMTRFLLPLPVAVDLVLHAMAAGKNGHMYIRKAPACTIETLAQALCELFSYKKGYTEVGIRTGEKLHETLVTREEMFRAEDQGNYFQIPPESQGLDYDQYFVRGSDSSRNVQPYTSEHTTLLDKRSVTELLSSLPHIQKELHKRS</sequence>
<accession>A0A1F7JCQ1</accession>
<dbReference type="Proteomes" id="UP000178486">
    <property type="component" value="Unassembled WGS sequence"/>
</dbReference>
<protein>
    <recommendedName>
        <fullName evidence="4">UDP-glucose 4-epimerase</fullName>
        <ecNumber evidence="3">5.1.3.2</ecNumber>
    </recommendedName>
    <alternativeName>
        <fullName evidence="8">Galactowaldenase</fullName>
    </alternativeName>
    <alternativeName>
        <fullName evidence="7">UDP-galactose 4-epimerase</fullName>
    </alternativeName>
</protein>
<name>A0A1F7JCQ1_9BACT</name>
<evidence type="ECO:0000256" key="2">
    <source>
        <dbReference type="ARBA" id="ARBA00007430"/>
    </source>
</evidence>
<feature type="domain" description="UDP-glucose 4-epimerase CapD C-terminal" evidence="10">
    <location>
        <begin position="299"/>
        <end position="343"/>
    </location>
</feature>
<dbReference type="PANTHER" id="PTHR43318:SF2">
    <property type="entry name" value="UDP-N-ACETYLGLUCOSAMINE 4,6-DEHYDRATASE (INVERTING)"/>
    <property type="match status" value="1"/>
</dbReference>
<evidence type="ECO:0000256" key="6">
    <source>
        <dbReference type="ARBA" id="ARBA00023235"/>
    </source>
</evidence>
<dbReference type="GO" id="GO:0003978">
    <property type="term" value="F:UDP-glucose 4-epimerase activity"/>
    <property type="evidence" value="ECO:0007669"/>
    <property type="project" value="UniProtKB-EC"/>
</dbReference>
<keyword evidence="6" id="KW-0413">Isomerase</keyword>
<gene>
    <name evidence="11" type="ORF">A3B56_02730</name>
</gene>
<dbReference type="CDD" id="cd05237">
    <property type="entry name" value="UDP_invert_4-6DH_SDR_e"/>
    <property type="match status" value="1"/>
</dbReference>
<evidence type="ECO:0000256" key="4">
    <source>
        <dbReference type="ARBA" id="ARBA00018569"/>
    </source>
</evidence>
<comment type="caution">
    <text evidence="11">The sequence shown here is derived from an EMBL/GenBank/DDBJ whole genome shotgun (WGS) entry which is preliminary data.</text>
</comment>
<dbReference type="EC" id="5.1.3.2" evidence="3"/>
<evidence type="ECO:0000256" key="1">
    <source>
        <dbReference type="ARBA" id="ARBA00000083"/>
    </source>
</evidence>
<dbReference type="AlphaFoldDB" id="A0A1F7JCQ1"/>
<evidence type="ECO:0000313" key="12">
    <source>
        <dbReference type="Proteomes" id="UP000178486"/>
    </source>
</evidence>
<dbReference type="InterPro" id="IPR036291">
    <property type="entry name" value="NAD(P)-bd_dom_sf"/>
</dbReference>
<evidence type="ECO:0000256" key="5">
    <source>
        <dbReference type="ARBA" id="ARBA00022985"/>
    </source>
</evidence>
<dbReference type="PANTHER" id="PTHR43318">
    <property type="entry name" value="UDP-N-ACETYLGLUCOSAMINE 4,6-DEHYDRATASE"/>
    <property type="match status" value="1"/>
</dbReference>
<dbReference type="InterPro" id="IPR003869">
    <property type="entry name" value="Polysac_CapD-like"/>
</dbReference>
<dbReference type="GO" id="GO:0009103">
    <property type="term" value="P:lipopolysaccharide biosynthetic process"/>
    <property type="evidence" value="ECO:0007669"/>
    <property type="project" value="UniProtKB-KW"/>
</dbReference>
<dbReference type="Pfam" id="PF08485">
    <property type="entry name" value="Polysacc_syn_2C"/>
    <property type="match status" value="1"/>
</dbReference>
<dbReference type="InterPro" id="IPR013692">
    <property type="entry name" value="CapD_C"/>
</dbReference>
<evidence type="ECO:0000313" key="11">
    <source>
        <dbReference type="EMBL" id="OGK53389.1"/>
    </source>
</evidence>
<dbReference type="SUPFAM" id="SSF51735">
    <property type="entry name" value="NAD(P)-binding Rossmann-fold domains"/>
    <property type="match status" value="1"/>
</dbReference>